<dbReference type="Gene3D" id="3.30.300.30">
    <property type="match status" value="1"/>
</dbReference>
<gene>
    <name evidence="3" type="ORF">G3574_27435</name>
</gene>
<feature type="domain" description="AMP-dependent synthetase/ligase" evidence="1">
    <location>
        <begin position="29"/>
        <end position="412"/>
    </location>
</feature>
<comment type="caution">
    <text evidence="3">The sequence shown here is derived from an EMBL/GenBank/DDBJ whole genome shotgun (WGS) entry which is preliminary data.</text>
</comment>
<keyword evidence="4" id="KW-1185">Reference proteome</keyword>
<keyword evidence="3" id="KW-0436">Ligase</keyword>
<proteinExistence type="predicted"/>
<feature type="domain" description="AMP-binding enzyme C-terminal" evidence="2">
    <location>
        <begin position="466"/>
        <end position="543"/>
    </location>
</feature>
<dbReference type="Proteomes" id="UP000482155">
    <property type="component" value="Unassembled WGS sequence"/>
</dbReference>
<protein>
    <submittedName>
        <fullName evidence="3">Long-chain fatty acid--CoA ligase</fullName>
    </submittedName>
</protein>
<evidence type="ECO:0000259" key="2">
    <source>
        <dbReference type="Pfam" id="PF13193"/>
    </source>
</evidence>
<dbReference type="SUPFAM" id="SSF56801">
    <property type="entry name" value="Acetyl-CoA synthetase-like"/>
    <property type="match status" value="1"/>
</dbReference>
<dbReference type="Pfam" id="PF13193">
    <property type="entry name" value="AMP-binding_C"/>
    <property type="match status" value="1"/>
</dbReference>
<dbReference type="PANTHER" id="PTHR43767">
    <property type="entry name" value="LONG-CHAIN-FATTY-ACID--COA LIGASE"/>
    <property type="match status" value="1"/>
</dbReference>
<dbReference type="InterPro" id="IPR042099">
    <property type="entry name" value="ANL_N_sf"/>
</dbReference>
<name>A0A6B3SWE6_9BURK</name>
<dbReference type="RefSeq" id="WP_163968751.1">
    <property type="nucleotide sequence ID" value="NZ_JAAIVB010000085.1"/>
</dbReference>
<evidence type="ECO:0000313" key="3">
    <source>
        <dbReference type="EMBL" id="NEX64831.1"/>
    </source>
</evidence>
<dbReference type="InterPro" id="IPR025110">
    <property type="entry name" value="AMP-bd_C"/>
</dbReference>
<evidence type="ECO:0000259" key="1">
    <source>
        <dbReference type="Pfam" id="PF00501"/>
    </source>
</evidence>
<dbReference type="InterPro" id="IPR045851">
    <property type="entry name" value="AMP-bd_C_sf"/>
</dbReference>
<dbReference type="InterPro" id="IPR050237">
    <property type="entry name" value="ATP-dep_AMP-bd_enzyme"/>
</dbReference>
<reference evidence="3 4" key="1">
    <citation type="submission" date="2020-02" db="EMBL/GenBank/DDBJ databases">
        <authorList>
            <person name="Kim M.K."/>
        </authorList>
    </citation>
    <scope>NUCLEOTIDE SEQUENCE [LARGE SCALE GENOMIC DNA]</scope>
    <source>
        <strain evidence="3 4">17J57-3</strain>
    </source>
</reference>
<organism evidence="3 4">
    <name type="scientific">Noviherbaspirillum galbum</name>
    <dbReference type="NCBI Taxonomy" id="2709383"/>
    <lineage>
        <taxon>Bacteria</taxon>
        <taxon>Pseudomonadati</taxon>
        <taxon>Pseudomonadota</taxon>
        <taxon>Betaproteobacteria</taxon>
        <taxon>Burkholderiales</taxon>
        <taxon>Oxalobacteraceae</taxon>
        <taxon>Noviherbaspirillum</taxon>
    </lineage>
</organism>
<dbReference type="InterPro" id="IPR020845">
    <property type="entry name" value="AMP-binding_CS"/>
</dbReference>
<evidence type="ECO:0000313" key="4">
    <source>
        <dbReference type="Proteomes" id="UP000482155"/>
    </source>
</evidence>
<dbReference type="GO" id="GO:0016878">
    <property type="term" value="F:acid-thiol ligase activity"/>
    <property type="evidence" value="ECO:0007669"/>
    <property type="project" value="UniProtKB-ARBA"/>
</dbReference>
<dbReference type="InterPro" id="IPR000873">
    <property type="entry name" value="AMP-dep_synth/lig_dom"/>
</dbReference>
<dbReference type="PANTHER" id="PTHR43767:SF1">
    <property type="entry name" value="NONRIBOSOMAL PEPTIDE SYNTHASE PES1 (EUROFUNG)-RELATED"/>
    <property type="match status" value="1"/>
</dbReference>
<dbReference type="PROSITE" id="PS00455">
    <property type="entry name" value="AMP_BINDING"/>
    <property type="match status" value="1"/>
</dbReference>
<dbReference type="NCBIfam" id="NF006181">
    <property type="entry name" value="PRK08314.1"/>
    <property type="match status" value="1"/>
</dbReference>
<dbReference type="Gene3D" id="3.40.50.12780">
    <property type="entry name" value="N-terminal domain of ligase-like"/>
    <property type="match status" value="1"/>
</dbReference>
<accession>A0A6B3SWE6</accession>
<dbReference type="Pfam" id="PF00501">
    <property type="entry name" value="AMP-binding"/>
    <property type="match status" value="1"/>
</dbReference>
<dbReference type="EMBL" id="JAAIVB010000085">
    <property type="protein sequence ID" value="NEX64831.1"/>
    <property type="molecule type" value="Genomic_DNA"/>
</dbReference>
<dbReference type="AlphaFoldDB" id="A0A6B3SWE6"/>
<sequence length="563" mass="62097">MSTLHHRYWPKGFPKTLHVPDTSLVYNLEVAARRYPDKPALVFYDTVLSYAELKREVDALAGFLQQRFGIRKGDRVLLMSQNCPQFVVAYYAVMRADAVVVPVNAMSTTRELAHYAADSGARTAIVAQELWPAVTPLLGRDGKEAIDHALVLRYGDYLRAPTELNVPDVVREAPAAIAHDRAVSWNAALAAACVPAPHLAGKDDICLLPYTSGTTGLPKGCIHTHGTLMAVAANSQAWRQLFPSSVFFASAPAFHLLGMQNGMNIPILLGATALLLTRWDRDNAASLMSRYGATAWAAPPAMVLDFFARPDLDRYDLSSLTLITGGGAAMPEAVALMLREKYGLEYIEAYGMTETASGTHANPLWRPKRQCLGMPVFGVDSRVVDPTTLDELPQGQVGEIVTHGPQVMKGYWNNEPANREVFFERDGKRFIRTGDLGYVDEDGYFFMCDRLKRMINVSGYKVWPAEVENMMYSHPSIHEACVVGMQDERRGESVKAILVVKPESKGNLSEGDVIAWCRGQMATYKVPRAVEFVDALPKSSTGKILWRELQEKEKGSVSGVDGR</sequence>